<organism evidence="1 2">
    <name type="scientific">Hypoxylon rubiginosum</name>
    <dbReference type="NCBI Taxonomy" id="110542"/>
    <lineage>
        <taxon>Eukaryota</taxon>
        <taxon>Fungi</taxon>
        <taxon>Dikarya</taxon>
        <taxon>Ascomycota</taxon>
        <taxon>Pezizomycotina</taxon>
        <taxon>Sordariomycetes</taxon>
        <taxon>Xylariomycetidae</taxon>
        <taxon>Xylariales</taxon>
        <taxon>Hypoxylaceae</taxon>
        <taxon>Hypoxylon</taxon>
    </lineage>
</organism>
<keyword evidence="2" id="KW-1185">Reference proteome</keyword>
<dbReference type="EMBL" id="MU394294">
    <property type="protein sequence ID" value="KAI6089627.1"/>
    <property type="molecule type" value="Genomic_DNA"/>
</dbReference>
<accession>A0ACC0DA43</accession>
<dbReference type="Proteomes" id="UP001497680">
    <property type="component" value="Unassembled WGS sequence"/>
</dbReference>
<evidence type="ECO:0000313" key="2">
    <source>
        <dbReference type="Proteomes" id="UP001497680"/>
    </source>
</evidence>
<gene>
    <name evidence="1" type="ORF">F4821DRAFT_256634</name>
</gene>
<sequence length="281" mass="31027">MSTPRIARKCDSRSPGEAQYVEETPISTKDPSQSHIPIFIGGVKPATETLSRVTGPTFRLATSNSVPSIAISEYPQRRASQKAPYRAFRGGDPGPTLRFVSFFPIPRRFYHLHFTNTAAALATLESIWVQGCSKTHGSSCPRLSAATSNPQGENRHDGRVAPRHIAVLARVLMPPRVTYKGTSASMKNASWNMRNNQFRKGWLRYDSMPVSDTIPVTDTMPNKNKTVEATAGLASGTRLPRRAGPNLGSPDGAQHEQLLVHWYKIINQEAINKATYDEIEE</sequence>
<name>A0ACC0DA43_9PEZI</name>
<protein>
    <submittedName>
        <fullName evidence="1">Uncharacterized protein</fullName>
    </submittedName>
</protein>
<evidence type="ECO:0000313" key="1">
    <source>
        <dbReference type="EMBL" id="KAI6089627.1"/>
    </source>
</evidence>
<comment type="caution">
    <text evidence="1">The sequence shown here is derived from an EMBL/GenBank/DDBJ whole genome shotgun (WGS) entry which is preliminary data.</text>
</comment>
<reference evidence="1 2" key="1">
    <citation type="journal article" date="2022" name="New Phytol.">
        <title>Ecological generalism drives hyperdiversity of secondary metabolite gene clusters in xylarialean endophytes.</title>
        <authorList>
            <person name="Franco M.E.E."/>
            <person name="Wisecaver J.H."/>
            <person name="Arnold A.E."/>
            <person name="Ju Y.M."/>
            <person name="Slot J.C."/>
            <person name="Ahrendt S."/>
            <person name="Moore L.P."/>
            <person name="Eastman K.E."/>
            <person name="Scott K."/>
            <person name="Konkel Z."/>
            <person name="Mondo S.J."/>
            <person name="Kuo A."/>
            <person name="Hayes R.D."/>
            <person name="Haridas S."/>
            <person name="Andreopoulos B."/>
            <person name="Riley R."/>
            <person name="LaButti K."/>
            <person name="Pangilinan J."/>
            <person name="Lipzen A."/>
            <person name="Amirebrahimi M."/>
            <person name="Yan J."/>
            <person name="Adam C."/>
            <person name="Keymanesh K."/>
            <person name="Ng V."/>
            <person name="Louie K."/>
            <person name="Northen T."/>
            <person name="Drula E."/>
            <person name="Henrissat B."/>
            <person name="Hsieh H.M."/>
            <person name="Youens-Clark K."/>
            <person name="Lutzoni F."/>
            <person name="Miadlikowska J."/>
            <person name="Eastwood D.C."/>
            <person name="Hamelin R.C."/>
            <person name="Grigoriev I.V."/>
            <person name="U'Ren J.M."/>
        </authorList>
    </citation>
    <scope>NUCLEOTIDE SEQUENCE [LARGE SCALE GENOMIC DNA]</scope>
    <source>
        <strain evidence="1 2">ER1909</strain>
    </source>
</reference>
<proteinExistence type="predicted"/>